<dbReference type="AlphaFoldDB" id="A0A067T0G8"/>
<dbReference type="Proteomes" id="UP000027222">
    <property type="component" value="Unassembled WGS sequence"/>
</dbReference>
<dbReference type="OrthoDB" id="424402at2759"/>
<evidence type="ECO:0000256" key="1">
    <source>
        <dbReference type="SAM" id="MobiDB-lite"/>
    </source>
</evidence>
<evidence type="ECO:0000313" key="3">
    <source>
        <dbReference type="Proteomes" id="UP000027222"/>
    </source>
</evidence>
<feature type="region of interest" description="Disordered" evidence="1">
    <location>
        <begin position="81"/>
        <end position="106"/>
    </location>
</feature>
<protein>
    <submittedName>
        <fullName evidence="2">Uncharacterized protein</fullName>
    </submittedName>
</protein>
<feature type="compositionally biased region" description="Basic and acidic residues" evidence="1">
    <location>
        <begin position="257"/>
        <end position="272"/>
    </location>
</feature>
<accession>A0A067T0G8</accession>
<feature type="compositionally biased region" description="Basic residues" evidence="1">
    <location>
        <begin position="223"/>
        <end position="236"/>
    </location>
</feature>
<name>A0A067T0G8_GALM3</name>
<dbReference type="HOGENOM" id="CLU_074862_0_0_1"/>
<dbReference type="STRING" id="685588.A0A067T0G8"/>
<proteinExistence type="predicted"/>
<feature type="region of interest" description="Disordered" evidence="1">
    <location>
        <begin position="1"/>
        <end position="21"/>
    </location>
</feature>
<gene>
    <name evidence="2" type="ORF">GALMADRAFT_225641</name>
</gene>
<feature type="compositionally biased region" description="Low complexity" evidence="1">
    <location>
        <begin position="95"/>
        <end position="106"/>
    </location>
</feature>
<organism evidence="2 3">
    <name type="scientific">Galerina marginata (strain CBS 339.88)</name>
    <dbReference type="NCBI Taxonomy" id="685588"/>
    <lineage>
        <taxon>Eukaryota</taxon>
        <taxon>Fungi</taxon>
        <taxon>Dikarya</taxon>
        <taxon>Basidiomycota</taxon>
        <taxon>Agaricomycotina</taxon>
        <taxon>Agaricomycetes</taxon>
        <taxon>Agaricomycetidae</taxon>
        <taxon>Agaricales</taxon>
        <taxon>Agaricineae</taxon>
        <taxon>Strophariaceae</taxon>
        <taxon>Galerina</taxon>
    </lineage>
</organism>
<feature type="region of interest" description="Disordered" evidence="1">
    <location>
        <begin position="209"/>
        <end position="322"/>
    </location>
</feature>
<keyword evidence="3" id="KW-1185">Reference proteome</keyword>
<reference evidence="3" key="1">
    <citation type="journal article" date="2014" name="Proc. Natl. Acad. Sci. U.S.A.">
        <title>Extensive sampling of basidiomycete genomes demonstrates inadequacy of the white-rot/brown-rot paradigm for wood decay fungi.</title>
        <authorList>
            <person name="Riley R."/>
            <person name="Salamov A.A."/>
            <person name="Brown D.W."/>
            <person name="Nagy L.G."/>
            <person name="Floudas D."/>
            <person name="Held B.W."/>
            <person name="Levasseur A."/>
            <person name="Lombard V."/>
            <person name="Morin E."/>
            <person name="Otillar R."/>
            <person name="Lindquist E.A."/>
            <person name="Sun H."/>
            <person name="LaButti K.M."/>
            <person name="Schmutz J."/>
            <person name="Jabbour D."/>
            <person name="Luo H."/>
            <person name="Baker S.E."/>
            <person name="Pisabarro A.G."/>
            <person name="Walton J.D."/>
            <person name="Blanchette R.A."/>
            <person name="Henrissat B."/>
            <person name="Martin F."/>
            <person name="Cullen D."/>
            <person name="Hibbett D.S."/>
            <person name="Grigoriev I.V."/>
        </authorList>
    </citation>
    <scope>NUCLEOTIDE SEQUENCE [LARGE SCALE GENOMIC DNA]</scope>
    <source>
        <strain evidence="3">CBS 339.88</strain>
    </source>
</reference>
<sequence length="322" mass="35035">MAEAMQTDDKKAEGSGSASTGAVLAPAMTTDTAAQKETEKVIRINNHGKMKSWITNALAFFEDLDPSKSVTFHTLPLVASTTVPLHPPNQGGKQNSDSKSASNSNSTLTIPRLISIAEILKREFSKHLQATRSTRLEGLHQYNEIGKLEDLGLPVAANSEAQDQGQDAEQARRLQGILLALSGRNHPRQTQTPFMRITFSLSERPDLVERGATYQPPTERKLSKSGKQRAKKRAKKEHPAPEANTEATFLANATADVEARLKSTEKTDDSSDTKGGPNPHSNLSQGQRPARSGSETRGKRKRQGEDEPASNSKPKPRAKTQT</sequence>
<evidence type="ECO:0000313" key="2">
    <source>
        <dbReference type="EMBL" id="KDR76695.1"/>
    </source>
</evidence>
<dbReference type="EMBL" id="KL142378">
    <property type="protein sequence ID" value="KDR76695.1"/>
    <property type="molecule type" value="Genomic_DNA"/>
</dbReference>